<sequence>MFRKFNNRRISWSEMSWTVLIVVPLLEEFLSVQHEIMFNCVNSSSSAGSARRAQGGQSYLPSRPDVIGLAAEGQSEVFYSEIKLEKATAESQNIDRLWLAIFYKDALDLYGGTAIPPVVSFQVIGKQVAIFAMSKQYDPALQVVVVFAARDSREARSTRRRFLFTFQVQTLIKTTPEMLTRKRSKPIAIQGIPTMTTPDRMEIMVTGDSK</sequence>
<reference evidence="1 2" key="1">
    <citation type="submission" date="2016-07" db="EMBL/GenBank/DDBJ databases">
        <title>Pervasive Adenine N6-methylation of Active Genes in Fungi.</title>
        <authorList>
            <consortium name="DOE Joint Genome Institute"/>
            <person name="Mondo S.J."/>
            <person name="Dannebaum R.O."/>
            <person name="Kuo R.C."/>
            <person name="Labutti K."/>
            <person name="Haridas S."/>
            <person name="Kuo A."/>
            <person name="Salamov A."/>
            <person name="Ahrendt S.R."/>
            <person name="Lipzen A."/>
            <person name="Sullivan W."/>
            <person name="Andreopoulos W.B."/>
            <person name="Clum A."/>
            <person name="Lindquist E."/>
            <person name="Daum C."/>
            <person name="Ramamoorthy G.K."/>
            <person name="Gryganskyi A."/>
            <person name="Culley D."/>
            <person name="Magnuson J.K."/>
            <person name="James T.Y."/>
            <person name="O'Malley M.A."/>
            <person name="Stajich J.E."/>
            <person name="Spatafora J.W."/>
            <person name="Visel A."/>
            <person name="Grigoriev I.V."/>
        </authorList>
    </citation>
    <scope>NUCLEOTIDE SEQUENCE [LARGE SCALE GENOMIC DNA]</scope>
    <source>
        <strain evidence="1 2">NRRL 3116</strain>
    </source>
</reference>
<protein>
    <submittedName>
        <fullName evidence="1">Uncharacterized protein</fullName>
    </submittedName>
</protein>
<dbReference type="GeneID" id="33570625"/>
<evidence type="ECO:0000313" key="2">
    <source>
        <dbReference type="Proteomes" id="UP000193648"/>
    </source>
</evidence>
<dbReference type="AlphaFoldDB" id="A0A1Y2GNV1"/>
<gene>
    <name evidence="1" type="ORF">BCR41DRAFT_396112</name>
</gene>
<dbReference type="InParanoid" id="A0A1Y2GNV1"/>
<comment type="caution">
    <text evidence="1">The sequence shown here is derived from an EMBL/GenBank/DDBJ whole genome shotgun (WGS) entry which is preliminary data.</text>
</comment>
<proteinExistence type="predicted"/>
<dbReference type="Proteomes" id="UP000193648">
    <property type="component" value="Unassembled WGS sequence"/>
</dbReference>
<keyword evidence="2" id="KW-1185">Reference proteome</keyword>
<name>A0A1Y2GNV1_9FUNG</name>
<accession>A0A1Y2GNV1</accession>
<dbReference type="EMBL" id="MCFF01000017">
    <property type="protein sequence ID" value="ORZ16842.1"/>
    <property type="molecule type" value="Genomic_DNA"/>
</dbReference>
<dbReference type="RefSeq" id="XP_021881777.1">
    <property type="nucleotide sequence ID" value="XM_022028782.1"/>
</dbReference>
<evidence type="ECO:0000313" key="1">
    <source>
        <dbReference type="EMBL" id="ORZ16842.1"/>
    </source>
</evidence>
<organism evidence="1 2">
    <name type="scientific">Lobosporangium transversale</name>
    <dbReference type="NCBI Taxonomy" id="64571"/>
    <lineage>
        <taxon>Eukaryota</taxon>
        <taxon>Fungi</taxon>
        <taxon>Fungi incertae sedis</taxon>
        <taxon>Mucoromycota</taxon>
        <taxon>Mortierellomycotina</taxon>
        <taxon>Mortierellomycetes</taxon>
        <taxon>Mortierellales</taxon>
        <taxon>Mortierellaceae</taxon>
        <taxon>Lobosporangium</taxon>
    </lineage>
</organism>
<dbReference type="OrthoDB" id="2448606at2759"/>